<evidence type="ECO:0000313" key="5">
    <source>
        <dbReference type="EMBL" id="NBI51767.1"/>
    </source>
</evidence>
<dbReference type="InterPro" id="IPR020449">
    <property type="entry name" value="Tscrpt_reg_AraC-type_HTH"/>
</dbReference>
<sequence length="285" mass="32925">MDNSLSIEKAISNLVGQARPFEQVLFGSNQPAPPELAYQVDFPRIELVLEGRLPMQIATQDGKSIDIELVPGKVLYLPDFCWNKPTFTEPVTTLSLLFGRQSLGFSLLHWNGEGFEAPKKRHIPRRGPRTGTFILRALEELCWHQEEQQTAQLLIHSLLSNSQELLTHPPETPSKGHAVFEAIRDYIDHHYQEAITRESVAKEFYICPNYLSQLFYSKGGVKFQDYLIQARLEKAKYLLKKYDMKVKEVAHNCGFKDSNYFCRAFRKNTNRSPSEYRVHYRSKLT</sequence>
<dbReference type="InterPro" id="IPR018060">
    <property type="entry name" value="HTH_AraC"/>
</dbReference>
<keyword evidence="2" id="KW-0238">DNA-binding</keyword>
<accession>A0ABW9YDQ1</accession>
<dbReference type="PROSITE" id="PS00041">
    <property type="entry name" value="HTH_ARAC_FAMILY_1"/>
    <property type="match status" value="1"/>
</dbReference>
<dbReference type="Gene3D" id="1.10.10.60">
    <property type="entry name" value="Homeodomain-like"/>
    <property type="match status" value="2"/>
</dbReference>
<evidence type="ECO:0000313" key="6">
    <source>
        <dbReference type="Proteomes" id="UP000738517"/>
    </source>
</evidence>
<dbReference type="SMART" id="SM00342">
    <property type="entry name" value="HTH_ARAC"/>
    <property type="match status" value="1"/>
</dbReference>
<evidence type="ECO:0000259" key="4">
    <source>
        <dbReference type="PROSITE" id="PS01124"/>
    </source>
</evidence>
<keyword evidence="1" id="KW-0805">Transcription regulation</keyword>
<dbReference type="PRINTS" id="PR00032">
    <property type="entry name" value="HTHARAC"/>
</dbReference>
<gene>
    <name evidence="5" type="ORF">EIZ48_04140</name>
</gene>
<dbReference type="Pfam" id="PF12833">
    <property type="entry name" value="HTH_18"/>
    <property type="match status" value="1"/>
</dbReference>
<dbReference type="InterPro" id="IPR018062">
    <property type="entry name" value="HTH_AraC-typ_CS"/>
</dbReference>
<dbReference type="PANTHER" id="PTHR43280">
    <property type="entry name" value="ARAC-FAMILY TRANSCRIPTIONAL REGULATOR"/>
    <property type="match status" value="1"/>
</dbReference>
<dbReference type="InterPro" id="IPR009057">
    <property type="entry name" value="Homeodomain-like_sf"/>
</dbReference>
<keyword evidence="3" id="KW-0804">Transcription</keyword>
<dbReference type="PANTHER" id="PTHR43280:SF10">
    <property type="entry name" value="REGULATORY PROTEIN POCR"/>
    <property type="match status" value="1"/>
</dbReference>
<name>A0ABW9YDQ1_9GAMM</name>
<dbReference type="EMBL" id="RSEJ01000003">
    <property type="protein sequence ID" value="NBI51767.1"/>
    <property type="molecule type" value="Genomic_DNA"/>
</dbReference>
<reference evidence="5 6" key="1">
    <citation type="journal article" date="2017" name="Int. J. Syst. Evol. Microbiol.">
        <title>Photobacterium alginatilyticum sp. nov., a marine bacterium isolated from bottom seawater.</title>
        <authorList>
            <person name="Wang X."/>
            <person name="Wang Y."/>
            <person name="Yang X."/>
            <person name="Sun H."/>
            <person name="Li B."/>
            <person name="Zhang X.H."/>
        </authorList>
    </citation>
    <scope>NUCLEOTIDE SEQUENCE [LARGE SCALE GENOMIC DNA]</scope>
    <source>
        <strain evidence="5 6">P03D4</strain>
    </source>
</reference>
<dbReference type="Proteomes" id="UP000738517">
    <property type="component" value="Unassembled WGS sequence"/>
</dbReference>
<dbReference type="SUPFAM" id="SSF46689">
    <property type="entry name" value="Homeodomain-like"/>
    <property type="match status" value="1"/>
</dbReference>
<evidence type="ECO:0000256" key="3">
    <source>
        <dbReference type="ARBA" id="ARBA00023163"/>
    </source>
</evidence>
<organism evidence="5 6">
    <name type="scientific">Photobacterium alginatilyticum</name>
    <dbReference type="NCBI Taxonomy" id="1775171"/>
    <lineage>
        <taxon>Bacteria</taxon>
        <taxon>Pseudomonadati</taxon>
        <taxon>Pseudomonadota</taxon>
        <taxon>Gammaproteobacteria</taxon>
        <taxon>Vibrionales</taxon>
        <taxon>Vibrionaceae</taxon>
        <taxon>Photobacterium</taxon>
    </lineage>
</organism>
<dbReference type="PROSITE" id="PS01124">
    <property type="entry name" value="HTH_ARAC_FAMILY_2"/>
    <property type="match status" value="1"/>
</dbReference>
<evidence type="ECO:0000256" key="2">
    <source>
        <dbReference type="ARBA" id="ARBA00023125"/>
    </source>
</evidence>
<protein>
    <submittedName>
        <fullName evidence="5">AraC family transcriptional regulator</fullName>
    </submittedName>
</protein>
<comment type="caution">
    <text evidence="5">The sequence shown here is derived from an EMBL/GenBank/DDBJ whole genome shotgun (WGS) entry which is preliminary data.</text>
</comment>
<proteinExistence type="predicted"/>
<feature type="domain" description="HTH araC/xylS-type" evidence="4">
    <location>
        <begin position="181"/>
        <end position="279"/>
    </location>
</feature>
<keyword evidence="6" id="KW-1185">Reference proteome</keyword>
<evidence type="ECO:0000256" key="1">
    <source>
        <dbReference type="ARBA" id="ARBA00023015"/>
    </source>
</evidence>